<accession>A0A817XE93</accession>
<dbReference type="Proteomes" id="UP000663873">
    <property type="component" value="Unassembled WGS sequence"/>
</dbReference>
<organism evidence="1 5">
    <name type="scientific">Rotaria socialis</name>
    <dbReference type="NCBI Taxonomy" id="392032"/>
    <lineage>
        <taxon>Eukaryota</taxon>
        <taxon>Metazoa</taxon>
        <taxon>Spiralia</taxon>
        <taxon>Gnathifera</taxon>
        <taxon>Rotifera</taxon>
        <taxon>Eurotatoria</taxon>
        <taxon>Bdelloidea</taxon>
        <taxon>Philodinida</taxon>
        <taxon>Philodinidae</taxon>
        <taxon>Rotaria</taxon>
    </lineage>
</organism>
<evidence type="ECO:0000313" key="4">
    <source>
        <dbReference type="EMBL" id="CAF4880359.1"/>
    </source>
</evidence>
<keyword evidence="6" id="KW-1185">Reference proteome</keyword>
<dbReference type="Proteomes" id="UP000663838">
    <property type="component" value="Unassembled WGS sequence"/>
</dbReference>
<evidence type="ECO:0000313" key="1">
    <source>
        <dbReference type="EMBL" id="CAF3367089.1"/>
    </source>
</evidence>
<dbReference type="EMBL" id="CAJNXB010004266">
    <property type="protein sequence ID" value="CAF3367089.1"/>
    <property type="molecule type" value="Genomic_DNA"/>
</dbReference>
<comment type="caution">
    <text evidence="1">The sequence shown here is derived from an EMBL/GenBank/DDBJ whole genome shotgun (WGS) entry which is preliminary data.</text>
</comment>
<dbReference type="Proteomes" id="UP000663833">
    <property type="component" value="Unassembled WGS sequence"/>
</dbReference>
<dbReference type="Proteomes" id="UP000663825">
    <property type="component" value="Unassembled WGS sequence"/>
</dbReference>
<evidence type="ECO:0000313" key="5">
    <source>
        <dbReference type="Proteomes" id="UP000663825"/>
    </source>
</evidence>
<dbReference type="EMBL" id="CAJOBS010004381">
    <property type="protein sequence ID" value="CAF4880359.1"/>
    <property type="molecule type" value="Genomic_DNA"/>
</dbReference>
<proteinExistence type="predicted"/>
<name>A0A817XE93_9BILA</name>
<dbReference type="OrthoDB" id="9977704at2759"/>
<dbReference type="EMBL" id="CAJNYD010003106">
    <property type="protein sequence ID" value="CAF3478132.1"/>
    <property type="molecule type" value="Genomic_DNA"/>
</dbReference>
<evidence type="ECO:0000313" key="3">
    <source>
        <dbReference type="EMBL" id="CAF4525195.1"/>
    </source>
</evidence>
<sequence length="88" mass="10828">MDTIFPDEIFLKIFRYIPRLDLFRGFYNLKSRLNRIIGEVRVYIRSELNEEEKRYILPYVRPEQIRSFSVNEEKYEYAKLINVSIFVI</sequence>
<evidence type="ECO:0008006" key="7">
    <source>
        <dbReference type="Google" id="ProtNLM"/>
    </source>
</evidence>
<reference evidence="1" key="1">
    <citation type="submission" date="2021-02" db="EMBL/GenBank/DDBJ databases">
        <authorList>
            <person name="Nowell W R."/>
        </authorList>
    </citation>
    <scope>NUCLEOTIDE SEQUENCE</scope>
</reference>
<dbReference type="EMBL" id="CAJOBP010007975">
    <property type="protein sequence ID" value="CAF4525195.1"/>
    <property type="molecule type" value="Genomic_DNA"/>
</dbReference>
<protein>
    <recommendedName>
        <fullName evidence="7">F-box domain-containing protein</fullName>
    </recommendedName>
</protein>
<evidence type="ECO:0000313" key="6">
    <source>
        <dbReference type="Proteomes" id="UP000663873"/>
    </source>
</evidence>
<evidence type="ECO:0000313" key="2">
    <source>
        <dbReference type="EMBL" id="CAF3478132.1"/>
    </source>
</evidence>
<gene>
    <name evidence="2" type="ORF">LUA448_LOCUS23843</name>
    <name evidence="1" type="ORF">TIS948_LOCUS24711</name>
    <name evidence="4" type="ORF">TOA249_LOCUS29207</name>
    <name evidence="3" type="ORF">UJA718_LOCUS27855</name>
</gene>
<dbReference type="AlphaFoldDB" id="A0A817XE93"/>